<evidence type="ECO:0000313" key="2">
    <source>
        <dbReference type="EMBL" id="KKQ34939.1"/>
    </source>
</evidence>
<accession>A0A0G0JDT4</accession>
<feature type="domain" description="DUF4346" evidence="1">
    <location>
        <begin position="7"/>
        <end position="57"/>
    </location>
</feature>
<gene>
    <name evidence="2" type="ORF">US52_C0041G0010</name>
</gene>
<evidence type="ECO:0000313" key="3">
    <source>
        <dbReference type="Proteomes" id="UP000034852"/>
    </source>
</evidence>
<sequence>MKNNIILKVTGKKPIDIYHTILHKEKLGIRPEHAAYLGRELQKAYTALENNLEYVQDEELDLNKKFSQ</sequence>
<proteinExistence type="predicted"/>
<reference evidence="2 3" key="1">
    <citation type="journal article" date="2015" name="Nature">
        <title>rRNA introns, odd ribosomes, and small enigmatic genomes across a large radiation of phyla.</title>
        <authorList>
            <person name="Brown C.T."/>
            <person name="Hug L.A."/>
            <person name="Thomas B.C."/>
            <person name="Sharon I."/>
            <person name="Castelle C.J."/>
            <person name="Singh A."/>
            <person name="Wilkins M.J."/>
            <person name="Williams K.H."/>
            <person name="Banfield J.F."/>
        </authorList>
    </citation>
    <scope>NUCLEOTIDE SEQUENCE [LARGE SCALE GENOMIC DNA]</scope>
</reference>
<organism evidence="2 3">
    <name type="scientific">candidate division WS6 bacterium GW2011_GWA2_37_6</name>
    <dbReference type="NCBI Taxonomy" id="1619087"/>
    <lineage>
        <taxon>Bacteria</taxon>
        <taxon>Candidatus Dojkabacteria</taxon>
    </lineage>
</organism>
<dbReference type="EMBL" id="LBTH01000041">
    <property type="protein sequence ID" value="KKQ34939.1"/>
    <property type="molecule type" value="Genomic_DNA"/>
</dbReference>
<dbReference type="InterPro" id="IPR025595">
    <property type="entry name" value="PterinBD-DUF4346"/>
</dbReference>
<evidence type="ECO:0000259" key="1">
    <source>
        <dbReference type="Pfam" id="PF14251"/>
    </source>
</evidence>
<dbReference type="Proteomes" id="UP000034852">
    <property type="component" value="Unassembled WGS sequence"/>
</dbReference>
<dbReference type="Pfam" id="PF14251">
    <property type="entry name" value="PterinBD-DUF4346"/>
    <property type="match status" value="1"/>
</dbReference>
<comment type="caution">
    <text evidence="2">The sequence shown here is derived from an EMBL/GenBank/DDBJ whole genome shotgun (WGS) entry which is preliminary data.</text>
</comment>
<protein>
    <submittedName>
        <fullName evidence="2">Dihydropteroate synthase</fullName>
    </submittedName>
</protein>
<name>A0A0G0JDT4_9BACT</name>
<dbReference type="AlphaFoldDB" id="A0A0G0JDT4"/>